<comment type="caution">
    <text evidence="3">The sequence shown here is derived from an EMBL/GenBank/DDBJ whole genome shotgun (WGS) entry which is preliminary data.</text>
</comment>
<accession>A0ABV1JNR5</accession>
<dbReference type="Pfam" id="PF01740">
    <property type="entry name" value="STAS"/>
    <property type="match status" value="1"/>
</dbReference>
<organism evidence="3 4">
    <name type="scientific">Pseudonocardia tropica</name>
    <dbReference type="NCBI Taxonomy" id="681289"/>
    <lineage>
        <taxon>Bacteria</taxon>
        <taxon>Bacillati</taxon>
        <taxon>Actinomycetota</taxon>
        <taxon>Actinomycetes</taxon>
        <taxon>Pseudonocardiales</taxon>
        <taxon>Pseudonocardiaceae</taxon>
        <taxon>Pseudonocardia</taxon>
    </lineage>
</organism>
<proteinExistence type="predicted"/>
<sequence length="170" mass="17897">MTSAPRLSLVESGIVPRPRDLLGSVVSCASETFTVDGVRTTALFVDGEIDMGTIPQVVDVLGRLLHGAAARAVVVDLTGVTFCSISGLSAVVDVALAADAPDRHVAVVAPASRISRVLDLLRDDRDLARYTTFAAAVAAIRALDPGRRTPRAPGGATIRRLHDRDHSHND</sequence>
<dbReference type="InterPro" id="IPR036513">
    <property type="entry name" value="STAS_dom_sf"/>
</dbReference>
<evidence type="ECO:0000313" key="4">
    <source>
        <dbReference type="Proteomes" id="UP001464923"/>
    </source>
</evidence>
<evidence type="ECO:0000259" key="2">
    <source>
        <dbReference type="PROSITE" id="PS50801"/>
    </source>
</evidence>
<dbReference type="PROSITE" id="PS50801">
    <property type="entry name" value="STAS"/>
    <property type="match status" value="1"/>
</dbReference>
<dbReference type="Gene3D" id="3.30.750.24">
    <property type="entry name" value="STAS domain"/>
    <property type="match status" value="1"/>
</dbReference>
<name>A0ABV1JNR5_9PSEU</name>
<dbReference type="EMBL" id="JBEDNP010000001">
    <property type="protein sequence ID" value="MEQ3537579.1"/>
    <property type="molecule type" value="Genomic_DNA"/>
</dbReference>
<gene>
    <name evidence="3" type="ORF">WHI96_02005</name>
</gene>
<dbReference type="RefSeq" id="WP_345648372.1">
    <property type="nucleotide sequence ID" value="NZ_BAABLY010000055.1"/>
</dbReference>
<feature type="compositionally biased region" description="Basic and acidic residues" evidence="1">
    <location>
        <begin position="160"/>
        <end position="170"/>
    </location>
</feature>
<feature type="region of interest" description="Disordered" evidence="1">
    <location>
        <begin position="148"/>
        <end position="170"/>
    </location>
</feature>
<feature type="domain" description="STAS" evidence="2">
    <location>
        <begin position="43"/>
        <end position="143"/>
    </location>
</feature>
<reference evidence="3 4" key="1">
    <citation type="submission" date="2024-03" db="EMBL/GenBank/DDBJ databases">
        <title>Draft genome sequence of Pseudonocardia tropica JCM 19149.</title>
        <authorList>
            <person name="Butdee W."/>
            <person name="Duangmal K."/>
        </authorList>
    </citation>
    <scope>NUCLEOTIDE SEQUENCE [LARGE SCALE GENOMIC DNA]</scope>
    <source>
        <strain evidence="3 4">JCM 19149</strain>
    </source>
</reference>
<evidence type="ECO:0000256" key="1">
    <source>
        <dbReference type="SAM" id="MobiDB-lite"/>
    </source>
</evidence>
<dbReference type="CDD" id="cd07043">
    <property type="entry name" value="STAS_anti-anti-sigma_factors"/>
    <property type="match status" value="1"/>
</dbReference>
<dbReference type="InterPro" id="IPR002645">
    <property type="entry name" value="STAS_dom"/>
</dbReference>
<dbReference type="Proteomes" id="UP001464923">
    <property type="component" value="Unassembled WGS sequence"/>
</dbReference>
<evidence type="ECO:0000313" key="3">
    <source>
        <dbReference type="EMBL" id="MEQ3537579.1"/>
    </source>
</evidence>
<protein>
    <submittedName>
        <fullName evidence="3">STAS domain-containing protein</fullName>
    </submittedName>
</protein>
<keyword evidence="4" id="KW-1185">Reference proteome</keyword>
<dbReference type="SUPFAM" id="SSF52091">
    <property type="entry name" value="SpoIIaa-like"/>
    <property type="match status" value="1"/>
</dbReference>